<dbReference type="EMBL" id="AOJF01000054">
    <property type="protein sequence ID" value="EMA58165.1"/>
    <property type="molecule type" value="Genomic_DNA"/>
</dbReference>
<evidence type="ECO:0000313" key="2">
    <source>
        <dbReference type="Proteomes" id="UP000011581"/>
    </source>
</evidence>
<sequence>MRKEERAYEIVVDLYFDDVLGFDALAASIGQPDAEAARASKKLLDDGEAVADELAGV</sequence>
<dbReference type="RefSeq" id="WP_008367701.1">
    <property type="nucleotide sequence ID" value="NZ_AOJF01000054.1"/>
</dbReference>
<gene>
    <name evidence="1" type="ORF">C470_12768</name>
</gene>
<dbReference type="AlphaFoldDB" id="M0NND7"/>
<organism evidence="1 2">
    <name type="scientific">Halorubrum distributum JCM 13561</name>
    <dbReference type="NCBI Taxonomy" id="1227483"/>
    <lineage>
        <taxon>Archaea</taxon>
        <taxon>Methanobacteriati</taxon>
        <taxon>Methanobacteriota</taxon>
        <taxon>Stenosarchaea group</taxon>
        <taxon>Halobacteria</taxon>
        <taxon>Halobacteriales</taxon>
        <taxon>Haloferacaceae</taxon>
        <taxon>Halorubrum</taxon>
        <taxon>Halorubrum distributum group</taxon>
    </lineage>
</organism>
<evidence type="ECO:0000313" key="1">
    <source>
        <dbReference type="EMBL" id="EMA58165.1"/>
    </source>
</evidence>
<protein>
    <submittedName>
        <fullName evidence="1">Uncharacterized protein</fullName>
    </submittedName>
</protein>
<accession>M0NND7</accession>
<comment type="caution">
    <text evidence="1">The sequence shown here is derived from an EMBL/GenBank/DDBJ whole genome shotgun (WGS) entry which is preliminary data.</text>
</comment>
<name>M0NND7_9EURY</name>
<dbReference type="PATRIC" id="fig|1227483.3.peg.2545"/>
<reference evidence="1 2" key="1">
    <citation type="journal article" date="2014" name="PLoS Genet.">
        <title>Phylogenetically driven sequencing of extremely halophilic archaea reveals strategies for static and dynamic osmo-response.</title>
        <authorList>
            <person name="Becker E.A."/>
            <person name="Seitzer P.M."/>
            <person name="Tritt A."/>
            <person name="Larsen D."/>
            <person name="Krusor M."/>
            <person name="Yao A.I."/>
            <person name="Wu D."/>
            <person name="Madern D."/>
            <person name="Eisen J.A."/>
            <person name="Darling A.E."/>
            <person name="Facciotti M.T."/>
        </authorList>
    </citation>
    <scope>NUCLEOTIDE SEQUENCE [LARGE SCALE GENOMIC DNA]</scope>
    <source>
        <strain evidence="1 2">JCM 13561</strain>
    </source>
</reference>
<dbReference type="Proteomes" id="UP000011581">
    <property type="component" value="Unassembled WGS sequence"/>
</dbReference>
<proteinExistence type="predicted"/>